<keyword evidence="6" id="KW-1185">Reference proteome</keyword>
<dbReference type="Gene3D" id="1.25.40.20">
    <property type="entry name" value="Ankyrin repeat-containing domain"/>
    <property type="match status" value="2"/>
</dbReference>
<protein>
    <submittedName>
        <fullName evidence="5">Ankyrin repeat domain 61</fullName>
    </submittedName>
</protein>
<reference evidence="5" key="2">
    <citation type="submission" date="2025-08" db="UniProtKB">
        <authorList>
            <consortium name="Ensembl"/>
        </authorList>
    </citation>
    <scope>IDENTIFICATION</scope>
</reference>
<dbReference type="InterPro" id="IPR002110">
    <property type="entry name" value="Ankyrin_rpt"/>
</dbReference>
<dbReference type="Pfam" id="PF00023">
    <property type="entry name" value="Ank"/>
    <property type="match status" value="1"/>
</dbReference>
<dbReference type="GeneID" id="115571168"/>
<evidence type="ECO:0000313" key="5">
    <source>
        <dbReference type="Ensembl" id="ENSSAUP00010034055.1"/>
    </source>
</evidence>
<evidence type="ECO:0000256" key="4">
    <source>
        <dbReference type="SAM" id="MobiDB-lite"/>
    </source>
</evidence>
<evidence type="ECO:0000256" key="3">
    <source>
        <dbReference type="PROSITE-ProRule" id="PRU00023"/>
    </source>
</evidence>
<dbReference type="InterPro" id="IPR036770">
    <property type="entry name" value="Ankyrin_rpt-contain_sf"/>
</dbReference>
<dbReference type="Proteomes" id="UP000472265">
    <property type="component" value="Chromosome 20"/>
</dbReference>
<organism evidence="5 6">
    <name type="scientific">Sparus aurata</name>
    <name type="common">Gilthead sea bream</name>
    <dbReference type="NCBI Taxonomy" id="8175"/>
    <lineage>
        <taxon>Eukaryota</taxon>
        <taxon>Metazoa</taxon>
        <taxon>Chordata</taxon>
        <taxon>Craniata</taxon>
        <taxon>Vertebrata</taxon>
        <taxon>Euteleostomi</taxon>
        <taxon>Actinopterygii</taxon>
        <taxon>Neopterygii</taxon>
        <taxon>Teleostei</taxon>
        <taxon>Neoteleostei</taxon>
        <taxon>Acanthomorphata</taxon>
        <taxon>Eupercaria</taxon>
        <taxon>Spariformes</taxon>
        <taxon>Sparidae</taxon>
        <taxon>Sparus</taxon>
    </lineage>
</organism>
<dbReference type="InterPro" id="IPR050745">
    <property type="entry name" value="Multifunctional_regulatory"/>
</dbReference>
<dbReference type="GeneTree" id="ENSGT00840000130004"/>
<dbReference type="PANTHER" id="PTHR24189">
    <property type="entry name" value="MYOTROPHIN"/>
    <property type="match status" value="1"/>
</dbReference>
<accession>A0A671W596</accession>
<dbReference type="AlphaFoldDB" id="A0A671W596"/>
<dbReference type="SUPFAM" id="SSF48403">
    <property type="entry name" value="Ankyrin repeat"/>
    <property type="match status" value="1"/>
</dbReference>
<reference evidence="5" key="1">
    <citation type="submission" date="2021-04" db="EMBL/GenBank/DDBJ databases">
        <authorList>
            <consortium name="Wellcome Sanger Institute Data Sharing"/>
        </authorList>
    </citation>
    <scope>NUCLEOTIDE SEQUENCE [LARGE SCALE GENOMIC DNA]</scope>
</reference>
<sequence length="250" mass="27647">MLEGREEHQDRSSNKFHGNEFYNAIRDEDLGRMGEMTKKYGSNYLLKIQDGAPPEVFCKARAIRPLHLAASYRSVKRMQILLSAGADPEMRDELGRTTLHLLITSWPNVKTTWQKPGSKLRTAVTSLFKQAEACLRLLCEHGVNVNAEVDGKINQTALHLSVRCAALSAIHILASYGADVNAVDSSGLTPLHMAAGILRKDIIASLVREGADINMGTKNSGNTPQTRSPGQRYKQRGHVTFTGGVHHRRH</sequence>
<dbReference type="PANTHER" id="PTHR24189:SF72">
    <property type="entry name" value="ANKYRIN REPEAT-CONTAINING DOMAIN-CONTAINING PROTEIN"/>
    <property type="match status" value="1"/>
</dbReference>
<feature type="repeat" description="ANK" evidence="3">
    <location>
        <begin position="153"/>
        <end position="185"/>
    </location>
</feature>
<feature type="compositionally biased region" description="Polar residues" evidence="4">
    <location>
        <begin position="216"/>
        <end position="229"/>
    </location>
</feature>
<dbReference type="SMART" id="SM00248">
    <property type="entry name" value="ANK"/>
    <property type="match status" value="4"/>
</dbReference>
<dbReference type="RefSeq" id="XP_030256154.1">
    <property type="nucleotide sequence ID" value="XM_030400294.1"/>
</dbReference>
<dbReference type="Ensembl" id="ENSSAUT00010035879.1">
    <property type="protein sequence ID" value="ENSSAUP00010034055.1"/>
    <property type="gene ID" value="ENSSAUG00010014427.1"/>
</dbReference>
<gene>
    <name evidence="5" type="primary">ANKRD61</name>
</gene>
<reference evidence="5" key="3">
    <citation type="submission" date="2025-09" db="UniProtKB">
        <authorList>
            <consortium name="Ensembl"/>
        </authorList>
    </citation>
    <scope>IDENTIFICATION</scope>
</reference>
<keyword evidence="2 3" id="KW-0040">ANK repeat</keyword>
<name>A0A671W596_SPAAU</name>
<dbReference type="PROSITE" id="PS50088">
    <property type="entry name" value="ANK_REPEAT"/>
    <property type="match status" value="3"/>
</dbReference>
<dbReference type="PROSITE" id="PS50297">
    <property type="entry name" value="ANK_REP_REGION"/>
    <property type="match status" value="3"/>
</dbReference>
<keyword evidence="1" id="KW-0677">Repeat</keyword>
<dbReference type="OrthoDB" id="194358at2759"/>
<evidence type="ECO:0000256" key="2">
    <source>
        <dbReference type="ARBA" id="ARBA00023043"/>
    </source>
</evidence>
<evidence type="ECO:0000256" key="1">
    <source>
        <dbReference type="ARBA" id="ARBA00022737"/>
    </source>
</evidence>
<feature type="repeat" description="ANK" evidence="3">
    <location>
        <begin position="186"/>
        <end position="218"/>
    </location>
</feature>
<dbReference type="Pfam" id="PF12796">
    <property type="entry name" value="Ank_2"/>
    <property type="match status" value="1"/>
</dbReference>
<feature type="region of interest" description="Disordered" evidence="4">
    <location>
        <begin position="213"/>
        <end position="236"/>
    </location>
</feature>
<evidence type="ECO:0000313" key="6">
    <source>
        <dbReference type="Proteomes" id="UP000472265"/>
    </source>
</evidence>
<proteinExistence type="predicted"/>
<feature type="repeat" description="ANK" evidence="3">
    <location>
        <begin position="61"/>
        <end position="93"/>
    </location>
</feature>